<evidence type="ECO:0000256" key="8">
    <source>
        <dbReference type="PIRSR" id="PIRSR602403-1"/>
    </source>
</evidence>
<proteinExistence type="inferred from homology"/>
<dbReference type="InterPro" id="IPR001128">
    <property type="entry name" value="Cyt_P450"/>
</dbReference>
<dbReference type="GO" id="GO:0020037">
    <property type="term" value="F:heme binding"/>
    <property type="evidence" value="ECO:0007669"/>
    <property type="project" value="InterPro"/>
</dbReference>
<keyword evidence="4 8" id="KW-0479">Metal-binding</keyword>
<dbReference type="STRING" id="252740.A0A423W3F9"/>
<dbReference type="GO" id="GO:0004497">
    <property type="term" value="F:monooxygenase activity"/>
    <property type="evidence" value="ECO:0007669"/>
    <property type="project" value="UniProtKB-KW"/>
</dbReference>
<reference evidence="10 11" key="1">
    <citation type="submission" date="2015-09" db="EMBL/GenBank/DDBJ databases">
        <title>Host preference determinants of Valsa canker pathogens revealed by comparative genomics.</title>
        <authorList>
            <person name="Yin Z."/>
            <person name="Huang L."/>
        </authorList>
    </citation>
    <scope>NUCLEOTIDE SEQUENCE [LARGE SCALE GENOMIC DNA]</scope>
    <source>
        <strain evidence="10 11">YSFL</strain>
    </source>
</reference>
<dbReference type="CDD" id="cd11041">
    <property type="entry name" value="CYP503A1-like"/>
    <property type="match status" value="1"/>
</dbReference>
<organism evidence="10 11">
    <name type="scientific">Cytospora chrysosperma</name>
    <name type="common">Cytospora canker fungus</name>
    <name type="synonym">Sphaeria chrysosperma</name>
    <dbReference type="NCBI Taxonomy" id="252740"/>
    <lineage>
        <taxon>Eukaryota</taxon>
        <taxon>Fungi</taxon>
        <taxon>Dikarya</taxon>
        <taxon>Ascomycota</taxon>
        <taxon>Pezizomycotina</taxon>
        <taxon>Sordariomycetes</taxon>
        <taxon>Sordariomycetidae</taxon>
        <taxon>Diaporthales</taxon>
        <taxon>Cytosporaceae</taxon>
        <taxon>Cytospora</taxon>
    </lineage>
</organism>
<dbReference type="InterPro" id="IPR036396">
    <property type="entry name" value="Cyt_P450_sf"/>
</dbReference>
<evidence type="ECO:0000256" key="3">
    <source>
        <dbReference type="ARBA" id="ARBA00022617"/>
    </source>
</evidence>
<evidence type="ECO:0000256" key="4">
    <source>
        <dbReference type="ARBA" id="ARBA00022723"/>
    </source>
</evidence>
<comment type="caution">
    <text evidence="10">The sequence shown here is derived from an EMBL/GenBank/DDBJ whole genome shotgun (WGS) entry which is preliminary data.</text>
</comment>
<dbReference type="EMBL" id="LJZO01000015">
    <property type="protein sequence ID" value="ROV97857.1"/>
    <property type="molecule type" value="Genomic_DNA"/>
</dbReference>
<evidence type="ECO:0000256" key="6">
    <source>
        <dbReference type="ARBA" id="ARBA00023004"/>
    </source>
</evidence>
<gene>
    <name evidence="10" type="ORF">VSDG_04904</name>
</gene>
<evidence type="ECO:0000256" key="2">
    <source>
        <dbReference type="ARBA" id="ARBA00010617"/>
    </source>
</evidence>
<evidence type="ECO:0000313" key="11">
    <source>
        <dbReference type="Proteomes" id="UP000284375"/>
    </source>
</evidence>
<feature type="binding site" description="axial binding residue" evidence="8">
    <location>
        <position position="497"/>
    </location>
    <ligand>
        <name>heme</name>
        <dbReference type="ChEBI" id="CHEBI:30413"/>
    </ligand>
    <ligandPart>
        <name>Fe</name>
        <dbReference type="ChEBI" id="CHEBI:18248"/>
    </ligandPart>
</feature>
<dbReference type="AlphaFoldDB" id="A0A423W3F9"/>
<comment type="similarity">
    <text evidence="2 9">Belongs to the cytochrome P450 family.</text>
</comment>
<dbReference type="GO" id="GO:0005506">
    <property type="term" value="F:iron ion binding"/>
    <property type="evidence" value="ECO:0007669"/>
    <property type="project" value="InterPro"/>
</dbReference>
<dbReference type="GO" id="GO:0016705">
    <property type="term" value="F:oxidoreductase activity, acting on paired donors, with incorporation or reduction of molecular oxygen"/>
    <property type="evidence" value="ECO:0007669"/>
    <property type="project" value="InterPro"/>
</dbReference>
<dbReference type="Gene3D" id="1.10.630.10">
    <property type="entry name" value="Cytochrome P450"/>
    <property type="match status" value="1"/>
</dbReference>
<dbReference type="InterPro" id="IPR002403">
    <property type="entry name" value="Cyt_P450_E_grp-IV"/>
</dbReference>
<keyword evidence="7 9" id="KW-0503">Monooxygenase</keyword>
<dbReference type="PANTHER" id="PTHR46206:SF2">
    <property type="entry name" value="CYTOCHROME P450 MONOOXYGENASE AUSG-RELATED"/>
    <property type="match status" value="1"/>
</dbReference>
<dbReference type="OrthoDB" id="1844152at2759"/>
<dbReference type="Proteomes" id="UP000284375">
    <property type="component" value="Unassembled WGS sequence"/>
</dbReference>
<evidence type="ECO:0000313" key="10">
    <source>
        <dbReference type="EMBL" id="ROV97857.1"/>
    </source>
</evidence>
<dbReference type="PRINTS" id="PR00465">
    <property type="entry name" value="EP450IV"/>
</dbReference>
<keyword evidence="5 9" id="KW-0560">Oxidoreductase</keyword>
<evidence type="ECO:0008006" key="12">
    <source>
        <dbReference type="Google" id="ProtNLM"/>
    </source>
</evidence>
<dbReference type="PROSITE" id="PS00086">
    <property type="entry name" value="CYTOCHROME_P450"/>
    <property type="match status" value="1"/>
</dbReference>
<evidence type="ECO:0000256" key="5">
    <source>
        <dbReference type="ARBA" id="ARBA00023002"/>
    </source>
</evidence>
<name>A0A423W3F9_CYTCH</name>
<dbReference type="PANTHER" id="PTHR46206">
    <property type="entry name" value="CYTOCHROME P450"/>
    <property type="match status" value="1"/>
</dbReference>
<evidence type="ECO:0000256" key="9">
    <source>
        <dbReference type="RuleBase" id="RU000461"/>
    </source>
</evidence>
<dbReference type="SUPFAM" id="SSF48264">
    <property type="entry name" value="Cytochrome P450"/>
    <property type="match status" value="1"/>
</dbReference>
<keyword evidence="11" id="KW-1185">Reference proteome</keyword>
<evidence type="ECO:0000256" key="7">
    <source>
        <dbReference type="ARBA" id="ARBA00023033"/>
    </source>
</evidence>
<sequence length="560" mass="63211">MAVSSRIHIPWEDTNSSLPPASPALPHGLTINPFPYAVTAILVLAVIISVHVQYLSSNNGRRKIPILNPRRPFELTTTRTRHEYDLHSWDMMYQGIRKYPDQAFRVLSEELGNIVVLPPRYATEFKNDERFSFSSIVAKSFHGNLPGFGTFNVFSQPNKIVQTIVQKDITRAIPKLTGPFSRETDRALRETITDSTDWHDVVVKNTVFGLVTRLSTLAFMGADMCHDPEWIDVTVHFAVQAFLSAKAVSTWPSWLQPFANLYLIPRCRDLRALEAKARGIIHAELEKRQRLKAEAEKNNVELEFHDVLEWSQRYSNLGEAFDPTLVQLGVSFVAIHTSTDLLTQVVLDLAEHQELLEPLRKEITDCLSRGGGLNKASLHSMMLLDSVIKESQRLKPAQVGEYPLTYIPQPPALTVLPGMMEREVLEDVTLSDGLHLKRGSSILVAPPLRDASIYENPEEYDGYRFYRIRQQPGQKNTAQLVTTSLADMAFGYGQHTCPGRFFAVYELKIALCHLLLKYDWKLAEGAGKPHWVAHGNNLDSDGQARIVIRRREVGEAEGLL</sequence>
<evidence type="ECO:0000256" key="1">
    <source>
        <dbReference type="ARBA" id="ARBA00001971"/>
    </source>
</evidence>
<keyword evidence="3 8" id="KW-0349">Heme</keyword>
<dbReference type="Pfam" id="PF00067">
    <property type="entry name" value="p450"/>
    <property type="match status" value="2"/>
</dbReference>
<dbReference type="InterPro" id="IPR017972">
    <property type="entry name" value="Cyt_P450_CS"/>
</dbReference>
<accession>A0A423W3F9</accession>
<protein>
    <recommendedName>
        <fullName evidence="12">Cytochrome P450 monooxygenase</fullName>
    </recommendedName>
</protein>
<comment type="cofactor">
    <cofactor evidence="1 8">
        <name>heme</name>
        <dbReference type="ChEBI" id="CHEBI:30413"/>
    </cofactor>
</comment>
<dbReference type="PRINTS" id="PR00385">
    <property type="entry name" value="P450"/>
</dbReference>
<keyword evidence="6 8" id="KW-0408">Iron</keyword>